<feature type="compositionally biased region" description="Low complexity" evidence="1">
    <location>
        <begin position="85"/>
        <end position="96"/>
    </location>
</feature>
<accession>A0A7X6HXP1</accession>
<keyword evidence="2" id="KW-0812">Transmembrane</keyword>
<keyword evidence="4" id="KW-1185">Reference proteome</keyword>
<keyword evidence="2" id="KW-1133">Transmembrane helix</keyword>
<protein>
    <submittedName>
        <fullName evidence="3">Uncharacterized protein</fullName>
    </submittedName>
</protein>
<feature type="compositionally biased region" description="Low complexity" evidence="1">
    <location>
        <begin position="1"/>
        <end position="14"/>
    </location>
</feature>
<keyword evidence="2" id="KW-0472">Membrane</keyword>
<evidence type="ECO:0000313" key="3">
    <source>
        <dbReference type="EMBL" id="NJQ04753.1"/>
    </source>
</evidence>
<organism evidence="3 4">
    <name type="scientific">Streptomyces lonarensis</name>
    <dbReference type="NCBI Taxonomy" id="700599"/>
    <lineage>
        <taxon>Bacteria</taxon>
        <taxon>Bacillati</taxon>
        <taxon>Actinomycetota</taxon>
        <taxon>Actinomycetes</taxon>
        <taxon>Kitasatosporales</taxon>
        <taxon>Streptomycetaceae</taxon>
        <taxon>Streptomyces</taxon>
    </lineage>
</organism>
<comment type="caution">
    <text evidence="3">The sequence shown here is derived from an EMBL/GenBank/DDBJ whole genome shotgun (WGS) entry which is preliminary data.</text>
</comment>
<evidence type="ECO:0000256" key="1">
    <source>
        <dbReference type="SAM" id="MobiDB-lite"/>
    </source>
</evidence>
<sequence>MSHNQPGPYGQPQQPGQPGPYGAPPPQGGAPGGPNPYAQPGGPGGQGYGYPQQPPQQSGPYGYPQQQPHQPPQGTGGYAQPQPPQHGQYPGQQVPQQYPPQQPYGGQPPYGQQPPQPPQGGGRSKRKVLFAAGAAVGAVVIAGALYFVLSGGDTPLAADDGTRYDLQLPDTSGSFQLMAEGGDEGIEPDDAALAEAGVEFTGSVNGTYTDADIDALEELFLTGGRGLMFGGMWGEVDRPQQTVDGLFHELTAGLAESNSPESTVELIGTAESFGDDDVVLKCQQATETNVDPELGTLEYTTTVCVWADYSTVGAAYLLNSPTVPTDIDPETLTPDDIEYPEAVPTAEAAEIALQLREDARVAR</sequence>
<dbReference type="Proteomes" id="UP000578686">
    <property type="component" value="Unassembled WGS sequence"/>
</dbReference>
<feature type="compositionally biased region" description="Low complexity" evidence="1">
    <location>
        <begin position="49"/>
        <end position="68"/>
    </location>
</feature>
<dbReference type="RefSeq" id="WP_167968054.1">
    <property type="nucleotide sequence ID" value="NZ_BHZG01000324.1"/>
</dbReference>
<evidence type="ECO:0000256" key="2">
    <source>
        <dbReference type="SAM" id="Phobius"/>
    </source>
</evidence>
<dbReference type="AlphaFoldDB" id="A0A7X6HXP1"/>
<gene>
    <name evidence="3" type="ORF">HCN56_03935</name>
</gene>
<reference evidence="3 4" key="1">
    <citation type="submission" date="2020-03" db="EMBL/GenBank/DDBJ databases">
        <title>Draft genome of Streptomyces sp. ventii, isolated from the Axial Seamount in the Pacific Ocean, and resequencing of the two type strains Streptomyces lonarensis strain NCL 716 and Streptomyces bohaiensis strain 11A07.</title>
        <authorList>
            <person name="Loughran R.M."/>
            <person name="Pfannmuller K.M."/>
            <person name="Wasson B.J."/>
            <person name="Deadmond M.C."/>
            <person name="Paddock B.E."/>
            <person name="Koyack M.J."/>
            <person name="Gallegos D.A."/>
            <person name="Mitchell E.A."/>
            <person name="Ushijima B."/>
            <person name="Saw J.H."/>
            <person name="Mcphail K.L."/>
            <person name="Videau P."/>
        </authorList>
    </citation>
    <scope>NUCLEOTIDE SEQUENCE [LARGE SCALE GENOMIC DNA]</scope>
    <source>
        <strain evidence="3 4">NCL716</strain>
    </source>
</reference>
<proteinExistence type="predicted"/>
<name>A0A7X6HXP1_9ACTN</name>
<feature type="compositionally biased region" description="Pro residues" evidence="1">
    <location>
        <begin position="15"/>
        <end position="28"/>
    </location>
</feature>
<evidence type="ECO:0000313" key="4">
    <source>
        <dbReference type="Proteomes" id="UP000578686"/>
    </source>
</evidence>
<feature type="transmembrane region" description="Helical" evidence="2">
    <location>
        <begin position="128"/>
        <end position="149"/>
    </location>
</feature>
<dbReference type="EMBL" id="JAAVJD010000014">
    <property type="protein sequence ID" value="NJQ04753.1"/>
    <property type="molecule type" value="Genomic_DNA"/>
</dbReference>
<feature type="region of interest" description="Disordered" evidence="1">
    <location>
        <begin position="1"/>
        <end position="125"/>
    </location>
</feature>